<gene>
    <name evidence="2" type="ORF">CTEN210_02981</name>
</gene>
<keyword evidence="3" id="KW-1185">Reference proteome</keyword>
<organism evidence="2 3">
    <name type="scientific">Chaetoceros tenuissimus</name>
    <dbReference type="NCBI Taxonomy" id="426638"/>
    <lineage>
        <taxon>Eukaryota</taxon>
        <taxon>Sar</taxon>
        <taxon>Stramenopiles</taxon>
        <taxon>Ochrophyta</taxon>
        <taxon>Bacillariophyta</taxon>
        <taxon>Coscinodiscophyceae</taxon>
        <taxon>Chaetocerotophycidae</taxon>
        <taxon>Chaetocerotales</taxon>
        <taxon>Chaetocerotaceae</taxon>
        <taxon>Chaetoceros</taxon>
    </lineage>
</organism>
<proteinExistence type="predicted"/>
<name>A0AAD3CI41_9STRA</name>
<dbReference type="AlphaFoldDB" id="A0AAD3CI41"/>
<dbReference type="EMBL" id="BLLK01000022">
    <property type="protein sequence ID" value="GFH46507.1"/>
    <property type="molecule type" value="Genomic_DNA"/>
</dbReference>
<dbReference type="Proteomes" id="UP001054902">
    <property type="component" value="Unassembled WGS sequence"/>
</dbReference>
<reference evidence="2 3" key="1">
    <citation type="journal article" date="2021" name="Sci. Rep.">
        <title>The genome of the diatom Chaetoceros tenuissimus carries an ancient integrated fragment of an extant virus.</title>
        <authorList>
            <person name="Hongo Y."/>
            <person name="Kimura K."/>
            <person name="Takaki Y."/>
            <person name="Yoshida Y."/>
            <person name="Baba S."/>
            <person name="Kobayashi G."/>
            <person name="Nagasaki K."/>
            <person name="Hano T."/>
            <person name="Tomaru Y."/>
        </authorList>
    </citation>
    <scope>NUCLEOTIDE SEQUENCE [LARGE SCALE GENOMIC DNA]</scope>
    <source>
        <strain evidence="2 3">NIES-3715</strain>
    </source>
</reference>
<evidence type="ECO:0000313" key="3">
    <source>
        <dbReference type="Proteomes" id="UP001054902"/>
    </source>
</evidence>
<comment type="caution">
    <text evidence="2">The sequence shown here is derived from an EMBL/GenBank/DDBJ whole genome shotgun (WGS) entry which is preliminary data.</text>
</comment>
<feature type="coiled-coil region" evidence="1">
    <location>
        <begin position="1"/>
        <end position="28"/>
    </location>
</feature>
<evidence type="ECO:0000256" key="1">
    <source>
        <dbReference type="SAM" id="Coils"/>
    </source>
</evidence>
<keyword evidence="1" id="KW-0175">Coiled coil</keyword>
<protein>
    <submittedName>
        <fullName evidence="2">Uncharacterized protein</fullName>
    </submittedName>
</protein>
<evidence type="ECO:0000313" key="2">
    <source>
        <dbReference type="EMBL" id="GFH46507.1"/>
    </source>
</evidence>
<accession>A0AAD3CI41</accession>
<sequence>MTSLAQELRELKSQLQFVEEIRSVWEQEEEWELGMTALVNDTKSRLVDLFGKSLHVLDTFNPDVSSLEKVLKKFPESLGVENEKRTLPIHSVASEYKLACSVLYIPLLAREGSKHKIGGDGSRGGLLGRRREGNSLDTRNCLQNLSSIRNDRYEMWRDPYCVEVFEELKRDRLLVKEDIFDYDLIFWSAGEGTIDRFKFFLKWDPDAIENYSKKHGTHLMHHCAMGSFYDFRGVLEFMLEYNPHEAGFLFQKDEEGITVFEKFYDRFNEKDVMSLINQAIYESLSPKCSFPILHHALVAVPKYRDLFQKWFPWAYNLKDHNDRSLTQAILAAGNECIEKNISVFASMSDDQIRTKDPVTTLYPFATVASGGDLQKCFYLLRRHPCVLDPWSTEVRRPRRSTKGKKRKRSPSPSS</sequence>